<reference evidence="2 3" key="1">
    <citation type="submission" date="2010-03" db="EMBL/GenBank/DDBJ databases">
        <authorList>
            <consortium name="The Broad Institute Genome Sequencing Platform"/>
            <person name="Ward D."/>
            <person name="Earl A."/>
            <person name="Feldgarden M."/>
            <person name="Gevers D."/>
            <person name="Young S."/>
            <person name="Zeng Q."/>
            <person name="Koehrsen M."/>
            <person name="Alvarado L."/>
            <person name="Berlin A.M."/>
            <person name="Borenstein D."/>
            <person name="Chapman S.B."/>
            <person name="Chen Z."/>
            <person name="Engels R."/>
            <person name="Freedman E."/>
            <person name="Gellesch M."/>
            <person name="Goldberg J."/>
            <person name="Griggs A."/>
            <person name="Gujja S."/>
            <person name="Heilman E.R."/>
            <person name="Heiman D.I."/>
            <person name="Hepburn T.A."/>
            <person name="Howarth C."/>
            <person name="Jen D."/>
            <person name="Larson L."/>
            <person name="Mehta T."/>
            <person name="Park D."/>
            <person name="Pearson M."/>
            <person name="Richards J."/>
            <person name="Roberts A."/>
            <person name="Saif S."/>
            <person name="Shea T.D."/>
            <person name="Shenoy N."/>
            <person name="Sisk P."/>
            <person name="Stolte C."/>
            <person name="Sykes S.N."/>
            <person name="Walk T."/>
            <person name="White J."/>
            <person name="Yandava C."/>
            <person name="Izard J."/>
            <person name="Baranova O.V."/>
            <person name="Blanton J.M."/>
            <person name="Tanner A.C."/>
            <person name="Dewhirst F."/>
            <person name="Haas B."/>
            <person name="Nusbaum C."/>
            <person name="Birren B."/>
        </authorList>
    </citation>
    <scope>NUCLEOTIDE SEQUENCE [LARGE SCALE GENOMIC DNA]</scope>
    <source>
        <strain evidence="2 3">ATCC 29453</strain>
    </source>
</reference>
<reference evidence="2 3" key="2">
    <citation type="submission" date="2011-10" db="EMBL/GenBank/DDBJ databases">
        <title>The Genome Sequence of Simonsiella muelleri ATCC 29453.</title>
        <authorList>
            <consortium name="The Broad Institute Genome Sequencing Platform"/>
            <consortium name="The Broad Institute Genome Sequencing Center for Infectious Disease"/>
            <person name="Earl A."/>
            <person name="Ward D."/>
            <person name="Feldgarden M."/>
            <person name="Gevers D."/>
            <person name="Izard J."/>
            <person name="Baranova O.V."/>
            <person name="Blanton J.M."/>
            <person name="Tanner A.C."/>
            <person name="Dewhirst F."/>
            <person name="Young S.K."/>
            <person name="Zeng Q."/>
            <person name="Gargeya S."/>
            <person name="Fitzgerald M."/>
            <person name="Haas B."/>
            <person name="Abouelleil A."/>
            <person name="Alvarado L."/>
            <person name="Arachchi H.M."/>
            <person name="Berlin A."/>
            <person name="Brown A."/>
            <person name="Chapman S.B."/>
            <person name="Chen Z."/>
            <person name="Dunbar C."/>
            <person name="Freedman E."/>
            <person name="Gearin G."/>
            <person name="Goldberg J."/>
            <person name="Griggs A."/>
            <person name="Gujja S."/>
            <person name="Heiman D."/>
            <person name="Howarth C."/>
            <person name="Larson L."/>
            <person name="Lui A."/>
            <person name="MacDonald P.J.P."/>
            <person name="Montmayeur A."/>
            <person name="Murphy C."/>
            <person name="Neiman D."/>
            <person name="Pearson M."/>
            <person name="Priest M."/>
            <person name="Roberts A."/>
            <person name="Saif S."/>
            <person name="Shea T."/>
            <person name="Shenoy N."/>
            <person name="Sisk P."/>
            <person name="Stolte C."/>
            <person name="Sykes S."/>
            <person name="Wortman J."/>
            <person name="Nusbaum C."/>
            <person name="Birren B."/>
        </authorList>
    </citation>
    <scope>NUCLEOTIDE SEQUENCE [LARGE SCALE GENOMIC DNA]</scope>
    <source>
        <strain evidence="2 3">ATCC 29453</strain>
    </source>
</reference>
<keyword evidence="1" id="KW-0472">Membrane</keyword>
<evidence type="ECO:0000313" key="3">
    <source>
        <dbReference type="Proteomes" id="UP000017813"/>
    </source>
</evidence>
<comment type="caution">
    <text evidence="2">The sequence shown here is derived from an EMBL/GenBank/DDBJ whole genome shotgun (WGS) entry which is preliminary data.</text>
</comment>
<dbReference type="STRING" id="641147.HMPREF9021_01209"/>
<keyword evidence="3" id="KW-1185">Reference proteome</keyword>
<evidence type="ECO:0000313" key="2">
    <source>
        <dbReference type="EMBL" id="EFG30981.1"/>
    </source>
</evidence>
<gene>
    <name evidence="2" type="ORF">HMPREF9021_01209</name>
</gene>
<sequence length="248" mass="29574">MLISLVRWNKDELNYFIDKIKSIFINVIIPLNYINAINYFVLIQNKLYKTNSPKFLELIDCVLEGFISGKFKAPFYQRINDDLQSIYHYSYVNNTSYTNKKLVKKALSSIENDFDDPKMKRYFFQKFLLPVYQIANDEIKQLFVQYFDKLRISDWTKICKEHLYGEIFRELDFLQKGCEPKQEFIDFMTNWVRNVLNKDALSDLDLLKNGGVDYLIELIEFLVTEKNQSKLNELQTLLKDKIENINNS</sequence>
<protein>
    <submittedName>
        <fullName evidence="2">Uncharacterized protein</fullName>
    </submittedName>
</protein>
<proteinExistence type="predicted"/>
<dbReference type="Proteomes" id="UP000017813">
    <property type="component" value="Unassembled WGS sequence"/>
</dbReference>
<organism evidence="2 3">
    <name type="scientific">Simonsiella muelleri ATCC 29453</name>
    <dbReference type="NCBI Taxonomy" id="641147"/>
    <lineage>
        <taxon>Bacteria</taxon>
        <taxon>Pseudomonadati</taxon>
        <taxon>Pseudomonadota</taxon>
        <taxon>Betaproteobacteria</taxon>
        <taxon>Neisseriales</taxon>
        <taxon>Neisseriaceae</taxon>
        <taxon>Simonsiella</taxon>
    </lineage>
</organism>
<dbReference type="AlphaFoldDB" id="V9HM96"/>
<feature type="transmembrane region" description="Helical" evidence="1">
    <location>
        <begin position="20"/>
        <end position="42"/>
    </location>
</feature>
<keyword evidence="1" id="KW-0812">Transmembrane</keyword>
<dbReference type="eggNOG" id="ENOG5033Q40">
    <property type="taxonomic scope" value="Bacteria"/>
</dbReference>
<dbReference type="EMBL" id="ADCY02000023">
    <property type="protein sequence ID" value="EFG30981.1"/>
    <property type="molecule type" value="Genomic_DNA"/>
</dbReference>
<accession>V9HM96</accession>
<dbReference type="HOGENOM" id="CLU_1119566_0_0_4"/>
<evidence type="ECO:0000256" key="1">
    <source>
        <dbReference type="SAM" id="Phobius"/>
    </source>
</evidence>
<name>V9HM96_9NEIS</name>
<keyword evidence="1" id="KW-1133">Transmembrane helix</keyword>